<reference evidence="1" key="1">
    <citation type="submission" date="2021-06" db="EMBL/GenBank/DDBJ databases">
        <title>Comparative genomics, transcriptomics and evolutionary studies reveal genomic signatures of adaptation to plant cell wall in hemibiotrophic fungi.</title>
        <authorList>
            <consortium name="DOE Joint Genome Institute"/>
            <person name="Baroncelli R."/>
            <person name="Diaz J.F."/>
            <person name="Benocci T."/>
            <person name="Peng M."/>
            <person name="Battaglia E."/>
            <person name="Haridas S."/>
            <person name="Andreopoulos W."/>
            <person name="Labutti K."/>
            <person name="Pangilinan J."/>
            <person name="Floch G.L."/>
            <person name="Makela M.R."/>
            <person name="Henrissat B."/>
            <person name="Grigoriev I.V."/>
            <person name="Crouch J.A."/>
            <person name="De Vries R.P."/>
            <person name="Sukno S.A."/>
            <person name="Thon M.R."/>
        </authorList>
    </citation>
    <scope>NUCLEOTIDE SEQUENCE</scope>
    <source>
        <strain evidence="1">CBS 193.32</strain>
    </source>
</reference>
<name>A0AAJ0EYE5_9PEZI</name>
<keyword evidence="2" id="KW-1185">Reference proteome</keyword>
<dbReference type="AlphaFoldDB" id="A0AAJ0EYE5"/>
<proteinExistence type="predicted"/>
<organism evidence="1 2">
    <name type="scientific">Colletotrichum godetiae</name>
    <dbReference type="NCBI Taxonomy" id="1209918"/>
    <lineage>
        <taxon>Eukaryota</taxon>
        <taxon>Fungi</taxon>
        <taxon>Dikarya</taxon>
        <taxon>Ascomycota</taxon>
        <taxon>Pezizomycotina</taxon>
        <taxon>Sordariomycetes</taxon>
        <taxon>Hypocreomycetidae</taxon>
        <taxon>Glomerellales</taxon>
        <taxon>Glomerellaceae</taxon>
        <taxon>Colletotrichum</taxon>
        <taxon>Colletotrichum acutatum species complex</taxon>
    </lineage>
</organism>
<sequence length="257" mass="28811">MPPVFPLRHTPSLLTNTAVEQSSVDLLLFASPCSSMSLPPGMGNAIAPGQHLCGGYPLETDRAPLPISITPIRFFCCTFVASMSDRNDSIMAYPECSLPIPYLLNNSAALTGIIHGRKTVAPRAPRHFSTKSPRTENTFGRHCIVCGWLVRPREKADVQRQRHLARVSQSTDLRMPPLESPTLLHQRRAAHWRFLVGQRPPHAPVPARLPRTSGRYERHALHPSVPFPPLPPKHCRMTKCLFSLFDSTPQNCRRRLR</sequence>
<comment type="caution">
    <text evidence="1">The sequence shown here is derived from an EMBL/GenBank/DDBJ whole genome shotgun (WGS) entry which is preliminary data.</text>
</comment>
<dbReference type="Proteomes" id="UP001224890">
    <property type="component" value="Unassembled WGS sequence"/>
</dbReference>
<accession>A0AAJ0EYE5</accession>
<evidence type="ECO:0000313" key="2">
    <source>
        <dbReference type="Proteomes" id="UP001224890"/>
    </source>
</evidence>
<gene>
    <name evidence="1" type="ORF">BDP55DRAFT_313963</name>
</gene>
<dbReference type="GeneID" id="85451225"/>
<evidence type="ECO:0000313" key="1">
    <source>
        <dbReference type="EMBL" id="KAK1690940.1"/>
    </source>
</evidence>
<protein>
    <submittedName>
        <fullName evidence="1">Uncharacterized protein</fullName>
    </submittedName>
</protein>
<dbReference type="EMBL" id="JAHMHR010000005">
    <property type="protein sequence ID" value="KAK1690940.1"/>
    <property type="molecule type" value="Genomic_DNA"/>
</dbReference>
<dbReference type="RefSeq" id="XP_060434635.1">
    <property type="nucleotide sequence ID" value="XM_060566699.1"/>
</dbReference>